<dbReference type="SUPFAM" id="SSF47413">
    <property type="entry name" value="lambda repressor-like DNA-binding domains"/>
    <property type="match status" value="1"/>
</dbReference>
<dbReference type="SMART" id="SM00354">
    <property type="entry name" value="HTH_LACI"/>
    <property type="match status" value="1"/>
</dbReference>
<protein>
    <submittedName>
        <fullName evidence="6">LacI family transcriptional regulator</fullName>
    </submittedName>
</protein>
<gene>
    <name evidence="6" type="ORF">FJU08_10185</name>
</gene>
<proteinExistence type="predicted"/>
<keyword evidence="3" id="KW-0804">Transcription</keyword>
<dbReference type="RefSeq" id="WP_141148888.1">
    <property type="nucleotide sequence ID" value="NZ_VHLG01000004.1"/>
</dbReference>
<dbReference type="PROSITE" id="PS50932">
    <property type="entry name" value="HTH_LACI_2"/>
    <property type="match status" value="1"/>
</dbReference>
<dbReference type="SUPFAM" id="SSF53822">
    <property type="entry name" value="Periplasmic binding protein-like I"/>
    <property type="match status" value="1"/>
</dbReference>
<dbReference type="InterPro" id="IPR000843">
    <property type="entry name" value="HTH_LacI"/>
</dbReference>
<dbReference type="CDD" id="cd01392">
    <property type="entry name" value="HTH_LacI"/>
    <property type="match status" value="1"/>
</dbReference>
<dbReference type="InterPro" id="IPR010982">
    <property type="entry name" value="Lambda_DNA-bd_dom_sf"/>
</dbReference>
<dbReference type="Proteomes" id="UP000318801">
    <property type="component" value="Unassembled WGS sequence"/>
</dbReference>
<dbReference type="PANTHER" id="PTHR30146:SF153">
    <property type="entry name" value="LACTOSE OPERON REPRESSOR"/>
    <property type="match status" value="1"/>
</dbReference>
<dbReference type="CDD" id="cd06267">
    <property type="entry name" value="PBP1_LacI_sugar_binding-like"/>
    <property type="match status" value="1"/>
</dbReference>
<name>A0A506UC81_9HYPH</name>
<dbReference type="Gene3D" id="3.40.50.2300">
    <property type="match status" value="2"/>
</dbReference>
<dbReference type="InterPro" id="IPR046335">
    <property type="entry name" value="LacI/GalR-like_sensor"/>
</dbReference>
<dbReference type="EMBL" id="VHLG01000004">
    <property type="protein sequence ID" value="TPW31016.1"/>
    <property type="molecule type" value="Genomic_DNA"/>
</dbReference>
<evidence type="ECO:0000256" key="2">
    <source>
        <dbReference type="ARBA" id="ARBA00023125"/>
    </source>
</evidence>
<feature type="region of interest" description="Disordered" evidence="4">
    <location>
        <begin position="330"/>
        <end position="352"/>
    </location>
</feature>
<dbReference type="Pfam" id="PF13377">
    <property type="entry name" value="Peripla_BP_3"/>
    <property type="match status" value="1"/>
</dbReference>
<dbReference type="AlphaFoldDB" id="A0A506UC81"/>
<organism evidence="6 7">
    <name type="scientific">Martelella alba</name>
    <dbReference type="NCBI Taxonomy" id="2590451"/>
    <lineage>
        <taxon>Bacteria</taxon>
        <taxon>Pseudomonadati</taxon>
        <taxon>Pseudomonadota</taxon>
        <taxon>Alphaproteobacteria</taxon>
        <taxon>Hyphomicrobiales</taxon>
        <taxon>Aurantimonadaceae</taxon>
        <taxon>Martelella</taxon>
    </lineage>
</organism>
<dbReference type="Gene3D" id="1.10.260.40">
    <property type="entry name" value="lambda repressor-like DNA-binding domains"/>
    <property type="match status" value="1"/>
</dbReference>
<dbReference type="PANTHER" id="PTHR30146">
    <property type="entry name" value="LACI-RELATED TRANSCRIPTIONAL REPRESSOR"/>
    <property type="match status" value="1"/>
</dbReference>
<dbReference type="GO" id="GO:0000976">
    <property type="term" value="F:transcription cis-regulatory region binding"/>
    <property type="evidence" value="ECO:0007669"/>
    <property type="project" value="TreeGrafter"/>
</dbReference>
<feature type="domain" description="HTH lacI-type" evidence="5">
    <location>
        <begin position="6"/>
        <end position="60"/>
    </location>
</feature>
<evidence type="ECO:0000256" key="1">
    <source>
        <dbReference type="ARBA" id="ARBA00023015"/>
    </source>
</evidence>
<evidence type="ECO:0000313" key="6">
    <source>
        <dbReference type="EMBL" id="TPW31016.1"/>
    </source>
</evidence>
<sequence length="352" mass="37198">MKRRSASLSEIAARLQISTATVSNALSGKGRVSVELASRVRAVADEIGYVPSSSARALRTGQTGVIGLVLPDIANPLFPQIAQAIEHAAAEMGFGVLIADSRGAVRTQTEAIQRLVDRQVDGLVVIPRRGTRITATGCPVAMIDSPSTPGNTVAADHWEGGRMLGRHLKDHGHRKLLLVGNNPDSIVQNDRLGGIRAGFEHFGIVETVWMDHLRRFHGANAVLNPAGWHARGFTAFAATSDLQALRILTELQHAGIAVPAMASVAGFDDLVFSSSVMPALTSMRMDMGTIGRIAIAALKSAIEKGGHSETGSDTVLADPDRVAMELVIRRSTGPAPAEDGSKAVPEPLVKEN</sequence>
<dbReference type="OrthoDB" id="8433438at2"/>
<evidence type="ECO:0000256" key="3">
    <source>
        <dbReference type="ARBA" id="ARBA00023163"/>
    </source>
</evidence>
<dbReference type="GO" id="GO:0003700">
    <property type="term" value="F:DNA-binding transcription factor activity"/>
    <property type="evidence" value="ECO:0007669"/>
    <property type="project" value="TreeGrafter"/>
</dbReference>
<keyword evidence="2" id="KW-0238">DNA-binding</keyword>
<dbReference type="InterPro" id="IPR028082">
    <property type="entry name" value="Peripla_BP_I"/>
</dbReference>
<evidence type="ECO:0000313" key="7">
    <source>
        <dbReference type="Proteomes" id="UP000318801"/>
    </source>
</evidence>
<comment type="caution">
    <text evidence="6">The sequence shown here is derived from an EMBL/GenBank/DDBJ whole genome shotgun (WGS) entry which is preliminary data.</text>
</comment>
<evidence type="ECO:0000256" key="4">
    <source>
        <dbReference type="SAM" id="MobiDB-lite"/>
    </source>
</evidence>
<keyword evidence="1" id="KW-0805">Transcription regulation</keyword>
<accession>A0A506UC81</accession>
<reference evidence="6 7" key="1">
    <citation type="submission" date="2019-06" db="EMBL/GenBank/DDBJ databases">
        <authorList>
            <person name="Li M."/>
        </authorList>
    </citation>
    <scope>NUCLEOTIDE SEQUENCE [LARGE SCALE GENOMIC DNA]</scope>
    <source>
        <strain evidence="6 7">BGMRC2036</strain>
    </source>
</reference>
<evidence type="ECO:0000259" key="5">
    <source>
        <dbReference type="PROSITE" id="PS50932"/>
    </source>
</evidence>
<dbReference type="Pfam" id="PF00356">
    <property type="entry name" value="LacI"/>
    <property type="match status" value="1"/>
</dbReference>
<keyword evidence="7" id="KW-1185">Reference proteome</keyword>